<organism evidence="2 3">
    <name type="scientific">Roridomyces roridus</name>
    <dbReference type="NCBI Taxonomy" id="1738132"/>
    <lineage>
        <taxon>Eukaryota</taxon>
        <taxon>Fungi</taxon>
        <taxon>Dikarya</taxon>
        <taxon>Basidiomycota</taxon>
        <taxon>Agaricomycotina</taxon>
        <taxon>Agaricomycetes</taxon>
        <taxon>Agaricomycetidae</taxon>
        <taxon>Agaricales</taxon>
        <taxon>Marasmiineae</taxon>
        <taxon>Mycenaceae</taxon>
        <taxon>Roridomyces</taxon>
    </lineage>
</organism>
<dbReference type="EMBL" id="JARKIF010000008">
    <property type="protein sequence ID" value="KAJ7633270.1"/>
    <property type="molecule type" value="Genomic_DNA"/>
</dbReference>
<name>A0AAD7BZ82_9AGAR</name>
<evidence type="ECO:0000256" key="1">
    <source>
        <dbReference type="SAM" id="MobiDB-lite"/>
    </source>
</evidence>
<sequence>MSSPVPVPPTIQLASSDPHAWEEQWHRYFILLHAKAPNVSLEAVNVRDLVEQARTQWSPKDRDRLIRYIRGLRECLLYIQVEMTREAAHVLGQGLQQGWISTTPERRGEAVLSALVHSCQGLSDKGRFFCEKELDVESHRRDGQLFLALLQDMMVQNQTTTAPNAPTYISHPAWDALANEVQPSPDQKLALATILAERNALLGEILTVPFFTLFNPSRFAGLFAWSTLRSLLDLPMPETTQSKGPNKPVNRKSTATHPVQSSAGALYGEQAANQIRKAMRENEKALHMQLKEAHAYAAHFVK</sequence>
<feature type="compositionally biased region" description="Polar residues" evidence="1">
    <location>
        <begin position="251"/>
        <end position="262"/>
    </location>
</feature>
<accession>A0AAD7BZ82</accession>
<gene>
    <name evidence="2" type="ORF">FB45DRAFT_1027364</name>
</gene>
<protein>
    <submittedName>
        <fullName evidence="2">Uncharacterized protein</fullName>
    </submittedName>
</protein>
<evidence type="ECO:0000313" key="3">
    <source>
        <dbReference type="Proteomes" id="UP001221142"/>
    </source>
</evidence>
<evidence type="ECO:0000313" key="2">
    <source>
        <dbReference type="EMBL" id="KAJ7633270.1"/>
    </source>
</evidence>
<dbReference type="Proteomes" id="UP001221142">
    <property type="component" value="Unassembled WGS sequence"/>
</dbReference>
<keyword evidence="3" id="KW-1185">Reference proteome</keyword>
<dbReference type="AlphaFoldDB" id="A0AAD7BZ82"/>
<comment type="caution">
    <text evidence="2">The sequence shown here is derived from an EMBL/GenBank/DDBJ whole genome shotgun (WGS) entry which is preliminary data.</text>
</comment>
<proteinExistence type="predicted"/>
<reference evidence="2" key="1">
    <citation type="submission" date="2023-03" db="EMBL/GenBank/DDBJ databases">
        <title>Massive genome expansion in bonnet fungi (Mycena s.s.) driven by repeated elements and novel gene families across ecological guilds.</title>
        <authorList>
            <consortium name="Lawrence Berkeley National Laboratory"/>
            <person name="Harder C.B."/>
            <person name="Miyauchi S."/>
            <person name="Viragh M."/>
            <person name="Kuo A."/>
            <person name="Thoen E."/>
            <person name="Andreopoulos B."/>
            <person name="Lu D."/>
            <person name="Skrede I."/>
            <person name="Drula E."/>
            <person name="Henrissat B."/>
            <person name="Morin E."/>
            <person name="Kohler A."/>
            <person name="Barry K."/>
            <person name="LaButti K."/>
            <person name="Morin E."/>
            <person name="Salamov A."/>
            <person name="Lipzen A."/>
            <person name="Mereny Z."/>
            <person name="Hegedus B."/>
            <person name="Baldrian P."/>
            <person name="Stursova M."/>
            <person name="Weitz H."/>
            <person name="Taylor A."/>
            <person name="Grigoriev I.V."/>
            <person name="Nagy L.G."/>
            <person name="Martin F."/>
            <person name="Kauserud H."/>
        </authorList>
    </citation>
    <scope>NUCLEOTIDE SEQUENCE</scope>
    <source>
        <strain evidence="2">9284</strain>
    </source>
</reference>
<feature type="region of interest" description="Disordered" evidence="1">
    <location>
        <begin position="236"/>
        <end position="262"/>
    </location>
</feature>